<evidence type="ECO:0000313" key="8">
    <source>
        <dbReference type="Proteomes" id="UP000305267"/>
    </source>
</evidence>
<dbReference type="PROSITE" id="PS50111">
    <property type="entry name" value="CHEMOTAXIS_TRANSDUC_2"/>
    <property type="match status" value="1"/>
</dbReference>
<comment type="similarity">
    <text evidence="2">Belongs to the methyl-accepting chemotaxis (MCP) protein family.</text>
</comment>
<dbReference type="InterPro" id="IPR003660">
    <property type="entry name" value="HAMP_dom"/>
</dbReference>
<protein>
    <submittedName>
        <fullName evidence="7">Methyl-accepting chemotaxis protein</fullName>
    </submittedName>
</protein>
<keyword evidence="4" id="KW-0812">Transmembrane</keyword>
<dbReference type="OrthoDB" id="8320983at2"/>
<feature type="domain" description="HAMP" evidence="6">
    <location>
        <begin position="193"/>
        <end position="246"/>
    </location>
</feature>
<dbReference type="PANTHER" id="PTHR32089:SF112">
    <property type="entry name" value="LYSOZYME-LIKE PROTEIN-RELATED"/>
    <property type="match status" value="1"/>
</dbReference>
<proteinExistence type="inferred from homology"/>
<dbReference type="CDD" id="cd06225">
    <property type="entry name" value="HAMP"/>
    <property type="match status" value="1"/>
</dbReference>
<evidence type="ECO:0000256" key="2">
    <source>
        <dbReference type="ARBA" id="ARBA00029447"/>
    </source>
</evidence>
<dbReference type="GO" id="GO:0007165">
    <property type="term" value="P:signal transduction"/>
    <property type="evidence" value="ECO:0007669"/>
    <property type="project" value="UniProtKB-KW"/>
</dbReference>
<feature type="domain" description="Methyl-accepting transducer" evidence="5">
    <location>
        <begin position="272"/>
        <end position="522"/>
    </location>
</feature>
<keyword evidence="8" id="KW-1185">Reference proteome</keyword>
<dbReference type="GO" id="GO:0006935">
    <property type="term" value="P:chemotaxis"/>
    <property type="evidence" value="ECO:0007669"/>
    <property type="project" value="InterPro"/>
</dbReference>
<evidence type="ECO:0000313" key="7">
    <source>
        <dbReference type="EMBL" id="TNC09448.1"/>
    </source>
</evidence>
<gene>
    <name evidence="7" type="ORF">FF100_26465</name>
</gene>
<keyword evidence="4" id="KW-0472">Membrane</keyword>
<evidence type="ECO:0000259" key="6">
    <source>
        <dbReference type="PROSITE" id="PS50885"/>
    </source>
</evidence>
<name>A0A5C4L9Y6_9HYPH</name>
<dbReference type="PRINTS" id="PR00260">
    <property type="entry name" value="CHEMTRNSDUCR"/>
</dbReference>
<evidence type="ECO:0000259" key="5">
    <source>
        <dbReference type="PROSITE" id="PS50111"/>
    </source>
</evidence>
<comment type="caution">
    <text evidence="7">The sequence shown here is derived from an EMBL/GenBank/DDBJ whole genome shotgun (WGS) entry which is preliminary data.</text>
</comment>
<sequence>MWVAASRQIWSDLQRQDLERTHQYGRTLALVFAGRVPGATATIADGRVAAVTAPGLTAFADSTVVDDAVAYVGGSATVFAYDPARDTFIRRVTTIRRENGERAVGTPLAPDGPAQAALRRGEAFQGEAILFGRHFQTLYQPTRDAGGRVNGALYVGVPVEESYLGYAATMRTVTLAAGAIALLACLVAALAARRLVRPLVDIATRVSSLAAGDLDAPIRHAGRGDEIGAVAKALESLCETSRHARTLEAEGRRGSEAAERRRAARDAAIAAFRGEVAALVAALGGRVAALTERAGAMAVQAQAAEGAITAASARSEAASGNVATVAGAAEELSASVADITGQVVRAQDSTASALAEAVAADGRVGELVRASTQIGDVVALIDAIAAQTNLLALNATIEAARAGAAGRGFAVVAAEVKALAGQTAKATEEITRQVDGLRAATDETAGALARIRARMHRIDETTAGIASAVTQQGAATREISRSAGGAAEASCAMARDFDTVLAASRSTAGAAGTVDAAAREVDDLTGRLDAEVERFLRQVAA</sequence>
<dbReference type="InterPro" id="IPR033462">
    <property type="entry name" value="Cache_3-Cache_2"/>
</dbReference>
<feature type="transmembrane region" description="Helical" evidence="4">
    <location>
        <begin position="173"/>
        <end position="192"/>
    </location>
</feature>
<dbReference type="AlphaFoldDB" id="A0A5C4L9Y6"/>
<reference evidence="7 8" key="1">
    <citation type="submission" date="2019-06" db="EMBL/GenBank/DDBJ databases">
        <title>Genome of Methylobacterium sp. 17Sr1-39.</title>
        <authorList>
            <person name="Seo T."/>
        </authorList>
    </citation>
    <scope>NUCLEOTIDE SEQUENCE [LARGE SCALE GENOMIC DNA]</scope>
    <source>
        <strain evidence="7 8">17Sr1-39</strain>
    </source>
</reference>
<dbReference type="InterPro" id="IPR004090">
    <property type="entry name" value="Chemotax_Me-accpt_rcpt"/>
</dbReference>
<dbReference type="GO" id="GO:0004888">
    <property type="term" value="F:transmembrane signaling receptor activity"/>
    <property type="evidence" value="ECO:0007669"/>
    <property type="project" value="InterPro"/>
</dbReference>
<keyword evidence="1 3" id="KW-0807">Transducer</keyword>
<dbReference type="Pfam" id="PF17201">
    <property type="entry name" value="Cache_3-Cache_2"/>
    <property type="match status" value="1"/>
</dbReference>
<dbReference type="Gene3D" id="1.10.287.950">
    <property type="entry name" value="Methyl-accepting chemotaxis protein"/>
    <property type="match status" value="1"/>
</dbReference>
<dbReference type="InterPro" id="IPR004089">
    <property type="entry name" value="MCPsignal_dom"/>
</dbReference>
<dbReference type="GO" id="GO:0016020">
    <property type="term" value="C:membrane"/>
    <property type="evidence" value="ECO:0007669"/>
    <property type="project" value="InterPro"/>
</dbReference>
<evidence type="ECO:0000256" key="4">
    <source>
        <dbReference type="SAM" id="Phobius"/>
    </source>
</evidence>
<dbReference type="Pfam" id="PF00672">
    <property type="entry name" value="HAMP"/>
    <property type="match status" value="1"/>
</dbReference>
<evidence type="ECO:0000256" key="3">
    <source>
        <dbReference type="PROSITE-ProRule" id="PRU00284"/>
    </source>
</evidence>
<dbReference type="SUPFAM" id="SSF58104">
    <property type="entry name" value="Methyl-accepting chemotaxis protein (MCP) signaling domain"/>
    <property type="match status" value="1"/>
</dbReference>
<dbReference type="Gene3D" id="6.10.340.10">
    <property type="match status" value="1"/>
</dbReference>
<dbReference type="Pfam" id="PF00015">
    <property type="entry name" value="MCPsignal"/>
    <property type="match status" value="1"/>
</dbReference>
<dbReference type="PANTHER" id="PTHR32089">
    <property type="entry name" value="METHYL-ACCEPTING CHEMOTAXIS PROTEIN MCPB"/>
    <property type="match status" value="1"/>
</dbReference>
<dbReference type="Proteomes" id="UP000305267">
    <property type="component" value="Unassembled WGS sequence"/>
</dbReference>
<dbReference type="SUPFAM" id="SSF103190">
    <property type="entry name" value="Sensory domain-like"/>
    <property type="match status" value="1"/>
</dbReference>
<accession>A0A5C4L9Y6</accession>
<dbReference type="PROSITE" id="PS50885">
    <property type="entry name" value="HAMP"/>
    <property type="match status" value="1"/>
</dbReference>
<dbReference type="InterPro" id="IPR029151">
    <property type="entry name" value="Sensor-like_sf"/>
</dbReference>
<dbReference type="SMART" id="SM00283">
    <property type="entry name" value="MA"/>
    <property type="match status" value="1"/>
</dbReference>
<dbReference type="SMART" id="SM00304">
    <property type="entry name" value="HAMP"/>
    <property type="match status" value="1"/>
</dbReference>
<dbReference type="EMBL" id="VDDA01000017">
    <property type="protein sequence ID" value="TNC09448.1"/>
    <property type="molecule type" value="Genomic_DNA"/>
</dbReference>
<evidence type="ECO:0000256" key="1">
    <source>
        <dbReference type="ARBA" id="ARBA00023224"/>
    </source>
</evidence>
<organism evidence="7 8">
    <name type="scientific">Methylobacterium terricola</name>
    <dbReference type="NCBI Taxonomy" id="2583531"/>
    <lineage>
        <taxon>Bacteria</taxon>
        <taxon>Pseudomonadati</taxon>
        <taxon>Pseudomonadota</taxon>
        <taxon>Alphaproteobacteria</taxon>
        <taxon>Hyphomicrobiales</taxon>
        <taxon>Methylobacteriaceae</taxon>
        <taxon>Methylobacterium</taxon>
    </lineage>
</organism>
<keyword evidence="4" id="KW-1133">Transmembrane helix</keyword>